<accession>A0A2Z6P2Q1</accession>
<dbReference type="EMBL" id="DF974673">
    <property type="protein sequence ID" value="GAU50006.1"/>
    <property type="molecule type" value="Genomic_DNA"/>
</dbReference>
<proteinExistence type="predicted"/>
<evidence type="ECO:0000313" key="2">
    <source>
        <dbReference type="Proteomes" id="UP000242715"/>
    </source>
</evidence>
<organism evidence="1 2">
    <name type="scientific">Trifolium subterraneum</name>
    <name type="common">Subterranean clover</name>
    <dbReference type="NCBI Taxonomy" id="3900"/>
    <lineage>
        <taxon>Eukaryota</taxon>
        <taxon>Viridiplantae</taxon>
        <taxon>Streptophyta</taxon>
        <taxon>Embryophyta</taxon>
        <taxon>Tracheophyta</taxon>
        <taxon>Spermatophyta</taxon>
        <taxon>Magnoliopsida</taxon>
        <taxon>eudicotyledons</taxon>
        <taxon>Gunneridae</taxon>
        <taxon>Pentapetalae</taxon>
        <taxon>rosids</taxon>
        <taxon>fabids</taxon>
        <taxon>Fabales</taxon>
        <taxon>Fabaceae</taxon>
        <taxon>Papilionoideae</taxon>
        <taxon>50 kb inversion clade</taxon>
        <taxon>NPAAA clade</taxon>
        <taxon>Hologalegina</taxon>
        <taxon>IRL clade</taxon>
        <taxon>Trifolieae</taxon>
        <taxon>Trifolium</taxon>
    </lineage>
</organism>
<protein>
    <submittedName>
        <fullName evidence="1">Uncharacterized protein</fullName>
    </submittedName>
</protein>
<evidence type="ECO:0000313" key="1">
    <source>
        <dbReference type="EMBL" id="GAU50006.1"/>
    </source>
</evidence>
<keyword evidence="2" id="KW-1185">Reference proteome</keyword>
<gene>
    <name evidence="1" type="ORF">TSUD_287120</name>
</gene>
<reference evidence="2" key="1">
    <citation type="journal article" date="2017" name="Front. Plant Sci.">
        <title>Climate Clever Clovers: New Paradigm to Reduce the Environmental Footprint of Ruminants by Breeding Low Methanogenic Forages Utilizing Haplotype Variation.</title>
        <authorList>
            <person name="Kaur P."/>
            <person name="Appels R."/>
            <person name="Bayer P.E."/>
            <person name="Keeble-Gagnere G."/>
            <person name="Wang J."/>
            <person name="Hirakawa H."/>
            <person name="Shirasawa K."/>
            <person name="Vercoe P."/>
            <person name="Stefanova K."/>
            <person name="Durmic Z."/>
            <person name="Nichols P."/>
            <person name="Revell C."/>
            <person name="Isobe S.N."/>
            <person name="Edwards D."/>
            <person name="Erskine W."/>
        </authorList>
    </citation>
    <scope>NUCLEOTIDE SEQUENCE [LARGE SCALE GENOMIC DNA]</scope>
    <source>
        <strain evidence="2">cv. Daliak</strain>
    </source>
</reference>
<sequence>MTEHVSLRLGKAVLVYEFINGITKLGLRIVVLKERVSHFMKQRMTVSTSPMISVMQTRDSSVFTPATIADIDGSRTTFLYAMEHTKQRFQHLQQ</sequence>
<dbReference type="AlphaFoldDB" id="A0A2Z6P2Q1"/>
<name>A0A2Z6P2Q1_TRISU</name>
<dbReference type="Proteomes" id="UP000242715">
    <property type="component" value="Unassembled WGS sequence"/>
</dbReference>